<dbReference type="Proteomes" id="UP000215596">
    <property type="component" value="Unassembled WGS sequence"/>
</dbReference>
<dbReference type="EMBL" id="NPBY01000003">
    <property type="protein sequence ID" value="PAD80253.1"/>
    <property type="molecule type" value="Genomic_DNA"/>
</dbReference>
<evidence type="ECO:0000256" key="8">
    <source>
        <dbReference type="ARBA" id="ARBA00024438"/>
    </source>
</evidence>
<evidence type="ECO:0000259" key="12">
    <source>
        <dbReference type="Pfam" id="PF10099"/>
    </source>
</evidence>
<evidence type="ECO:0000256" key="4">
    <source>
        <dbReference type="ARBA" id="ARBA00022692"/>
    </source>
</evidence>
<dbReference type="RefSeq" id="WP_095263047.1">
    <property type="nucleotide sequence ID" value="NZ_NPBY01000003.1"/>
</dbReference>
<protein>
    <recommendedName>
        <fullName evidence="8">Anti-sigma-W factor RsiW</fullName>
    </recommendedName>
    <alternativeName>
        <fullName evidence="10">Regulator of SigK</fullName>
    </alternativeName>
    <alternativeName>
        <fullName evidence="9">Sigma-K anti-sigma factor RskA</fullName>
    </alternativeName>
</protein>
<evidence type="ECO:0000259" key="13">
    <source>
        <dbReference type="Pfam" id="PF13490"/>
    </source>
</evidence>
<evidence type="ECO:0000313" key="15">
    <source>
        <dbReference type="Proteomes" id="UP000215596"/>
    </source>
</evidence>
<evidence type="ECO:0000256" key="5">
    <source>
        <dbReference type="ARBA" id="ARBA00022989"/>
    </source>
</evidence>
<evidence type="ECO:0000313" key="14">
    <source>
        <dbReference type="EMBL" id="PAD80253.1"/>
    </source>
</evidence>
<dbReference type="AlphaFoldDB" id="A0A268F4F4"/>
<feature type="domain" description="Putative zinc-finger" evidence="13">
    <location>
        <begin position="24"/>
        <end position="53"/>
    </location>
</feature>
<name>A0A268F4F4_9BACL</name>
<sequence length="302" mass="33352">MKHSKSGLEYLAEQYPGCPLYPEEKLVDYAMGRLSALESHHLERHLATCARCAGTVVEWQNLLGAEAGAITHDMPLGTAATSQEGVMVRDGDEHAAYDYIPSVAEWNLTSDAYPGVTAAHEPSDRLRSKLMRAAYKRAIVRRIKSRPWPFIASQALAGALLVMLVIGLFSFKNDLGQQEATFEHTVNQRIAHMQSEDTERYVIQPVGPFYGSGSVWLKRASGEMLIVVKGLHSLEEKDYQVWLQNGNQLSSAGFMLVPGPQGRSYYYGVVTGDAERIVVSMEPKGGSLRPTGPEAVLVEMRR</sequence>
<evidence type="ECO:0000256" key="9">
    <source>
        <dbReference type="ARBA" id="ARBA00029829"/>
    </source>
</evidence>
<reference evidence="14 15" key="1">
    <citation type="submission" date="2017-07" db="EMBL/GenBank/DDBJ databases">
        <title>Isolation and whole genome analysis of endospore-forming bacteria from heroin.</title>
        <authorList>
            <person name="Kalinowski J."/>
            <person name="Ahrens B."/>
            <person name="Al-Dilaimi A."/>
            <person name="Winkler A."/>
            <person name="Wibberg D."/>
            <person name="Schleenbecker U."/>
            <person name="Ruckert C."/>
            <person name="Wolfel R."/>
            <person name="Grass G."/>
        </authorList>
    </citation>
    <scope>NUCLEOTIDE SEQUENCE [LARGE SCALE GENOMIC DNA]</scope>
    <source>
        <strain evidence="14 15">7537-G1</strain>
    </source>
</reference>
<evidence type="ECO:0000256" key="1">
    <source>
        <dbReference type="ARBA" id="ARBA00004167"/>
    </source>
</evidence>
<keyword evidence="3" id="KW-1003">Cell membrane</keyword>
<dbReference type="GO" id="GO:0016989">
    <property type="term" value="F:sigma factor antagonist activity"/>
    <property type="evidence" value="ECO:0007669"/>
    <property type="project" value="TreeGrafter"/>
</dbReference>
<dbReference type="PANTHER" id="PTHR37461:SF1">
    <property type="entry name" value="ANTI-SIGMA-K FACTOR RSKA"/>
    <property type="match status" value="1"/>
</dbReference>
<comment type="caution">
    <text evidence="14">The sequence shown here is derived from an EMBL/GenBank/DDBJ whole genome shotgun (WGS) entry which is preliminary data.</text>
</comment>
<dbReference type="InterPro" id="IPR027383">
    <property type="entry name" value="Znf_put"/>
</dbReference>
<dbReference type="InterPro" id="IPR041916">
    <property type="entry name" value="Anti_sigma_zinc_sf"/>
</dbReference>
<evidence type="ECO:0000256" key="10">
    <source>
        <dbReference type="ARBA" id="ARBA00030803"/>
    </source>
</evidence>
<dbReference type="GO" id="GO:0006417">
    <property type="term" value="P:regulation of translation"/>
    <property type="evidence" value="ECO:0007669"/>
    <property type="project" value="TreeGrafter"/>
</dbReference>
<dbReference type="OrthoDB" id="2662941at2"/>
<dbReference type="Gene3D" id="1.10.10.1320">
    <property type="entry name" value="Anti-sigma factor, zinc-finger domain"/>
    <property type="match status" value="1"/>
</dbReference>
<dbReference type="PANTHER" id="PTHR37461">
    <property type="entry name" value="ANTI-SIGMA-K FACTOR RSKA"/>
    <property type="match status" value="1"/>
</dbReference>
<feature type="transmembrane region" description="Helical" evidence="11">
    <location>
        <begin position="150"/>
        <end position="171"/>
    </location>
</feature>
<dbReference type="Pfam" id="PF10099">
    <property type="entry name" value="RskA_C"/>
    <property type="match status" value="1"/>
</dbReference>
<organism evidence="14 15">
    <name type="scientific">Paenibacillus campinasensis</name>
    <dbReference type="NCBI Taxonomy" id="66347"/>
    <lineage>
        <taxon>Bacteria</taxon>
        <taxon>Bacillati</taxon>
        <taxon>Bacillota</taxon>
        <taxon>Bacilli</taxon>
        <taxon>Bacillales</taxon>
        <taxon>Paenibacillaceae</taxon>
        <taxon>Paenibacillus</taxon>
    </lineage>
</organism>
<dbReference type="InterPro" id="IPR051474">
    <property type="entry name" value="Anti-sigma-K/W_factor"/>
</dbReference>
<dbReference type="InterPro" id="IPR018764">
    <property type="entry name" value="RskA_C"/>
</dbReference>
<keyword evidence="5 11" id="KW-1133">Transmembrane helix</keyword>
<keyword evidence="4 11" id="KW-0812">Transmembrane</keyword>
<proteinExistence type="inferred from homology"/>
<evidence type="ECO:0000256" key="6">
    <source>
        <dbReference type="ARBA" id="ARBA00023136"/>
    </source>
</evidence>
<evidence type="ECO:0000256" key="11">
    <source>
        <dbReference type="SAM" id="Phobius"/>
    </source>
</evidence>
<comment type="similarity">
    <text evidence="7">Belongs to the zinc-associated anti-sigma factor (ZAS) superfamily. Anti-sigma-W factor family.</text>
</comment>
<gene>
    <name evidence="14" type="ORF">CHH67_00650</name>
</gene>
<dbReference type="Pfam" id="PF13490">
    <property type="entry name" value="zf-HC2"/>
    <property type="match status" value="1"/>
</dbReference>
<evidence type="ECO:0000256" key="2">
    <source>
        <dbReference type="ARBA" id="ARBA00004236"/>
    </source>
</evidence>
<evidence type="ECO:0000256" key="7">
    <source>
        <dbReference type="ARBA" id="ARBA00024353"/>
    </source>
</evidence>
<evidence type="ECO:0000256" key="3">
    <source>
        <dbReference type="ARBA" id="ARBA00022475"/>
    </source>
</evidence>
<accession>A0A268F4F4</accession>
<keyword evidence="6 11" id="KW-0472">Membrane</keyword>
<dbReference type="GO" id="GO:0005886">
    <property type="term" value="C:plasma membrane"/>
    <property type="evidence" value="ECO:0007669"/>
    <property type="project" value="UniProtKB-SubCell"/>
</dbReference>
<feature type="domain" description="Anti-sigma K factor RskA C-terminal" evidence="12">
    <location>
        <begin position="157"/>
        <end position="293"/>
    </location>
</feature>
<comment type="subcellular location">
    <subcellularLocation>
        <location evidence="2">Cell membrane</location>
    </subcellularLocation>
    <subcellularLocation>
        <location evidence="1">Membrane</location>
        <topology evidence="1">Single-pass membrane protein</topology>
    </subcellularLocation>
</comment>